<gene>
    <name evidence="2" type="ORF">EVAR_68378_1</name>
</gene>
<evidence type="ECO:0000256" key="1">
    <source>
        <dbReference type="SAM" id="MobiDB-lite"/>
    </source>
</evidence>
<reference evidence="2 3" key="1">
    <citation type="journal article" date="2019" name="Commun. Biol.">
        <title>The bagworm genome reveals a unique fibroin gene that provides high tensile strength.</title>
        <authorList>
            <person name="Kono N."/>
            <person name="Nakamura H."/>
            <person name="Ohtoshi R."/>
            <person name="Tomita M."/>
            <person name="Numata K."/>
            <person name="Arakawa K."/>
        </authorList>
    </citation>
    <scope>NUCLEOTIDE SEQUENCE [LARGE SCALE GENOMIC DNA]</scope>
</reference>
<dbReference type="EMBL" id="BGZK01002050">
    <property type="protein sequence ID" value="GBP90037.1"/>
    <property type="molecule type" value="Genomic_DNA"/>
</dbReference>
<proteinExistence type="predicted"/>
<evidence type="ECO:0000313" key="2">
    <source>
        <dbReference type="EMBL" id="GBP90037.1"/>
    </source>
</evidence>
<feature type="compositionally biased region" description="Basic residues" evidence="1">
    <location>
        <begin position="13"/>
        <end position="24"/>
    </location>
</feature>
<feature type="region of interest" description="Disordered" evidence="1">
    <location>
        <begin position="1"/>
        <end position="45"/>
    </location>
</feature>
<keyword evidence="3" id="KW-1185">Reference proteome</keyword>
<accession>A0A4C1ZTW6</accession>
<feature type="compositionally biased region" description="Low complexity" evidence="1">
    <location>
        <begin position="1"/>
        <end position="12"/>
    </location>
</feature>
<evidence type="ECO:0000313" key="3">
    <source>
        <dbReference type="Proteomes" id="UP000299102"/>
    </source>
</evidence>
<name>A0A4C1ZTW6_EUMVA</name>
<dbReference type="Proteomes" id="UP000299102">
    <property type="component" value="Unassembled WGS sequence"/>
</dbReference>
<comment type="caution">
    <text evidence="2">The sequence shown here is derived from an EMBL/GenBank/DDBJ whole genome shotgun (WGS) entry which is preliminary data.</text>
</comment>
<protein>
    <submittedName>
        <fullName evidence="2">Uncharacterized protein</fullName>
    </submittedName>
</protein>
<organism evidence="2 3">
    <name type="scientific">Eumeta variegata</name>
    <name type="common">Bagworm moth</name>
    <name type="synonym">Eumeta japonica</name>
    <dbReference type="NCBI Taxonomy" id="151549"/>
    <lineage>
        <taxon>Eukaryota</taxon>
        <taxon>Metazoa</taxon>
        <taxon>Ecdysozoa</taxon>
        <taxon>Arthropoda</taxon>
        <taxon>Hexapoda</taxon>
        <taxon>Insecta</taxon>
        <taxon>Pterygota</taxon>
        <taxon>Neoptera</taxon>
        <taxon>Endopterygota</taxon>
        <taxon>Lepidoptera</taxon>
        <taxon>Glossata</taxon>
        <taxon>Ditrysia</taxon>
        <taxon>Tineoidea</taxon>
        <taxon>Psychidae</taxon>
        <taxon>Oiketicinae</taxon>
        <taxon>Eumeta</taxon>
    </lineage>
</organism>
<dbReference type="OrthoDB" id="1737200at2759"/>
<dbReference type="AlphaFoldDB" id="A0A4C1ZTW6"/>
<sequence length="381" mass="42422">MGRVAAGTFTRGGARRGKGPRTRRNLAFSSGRAGGGAGRRPRSAVHSPRLLRRRFLLTSLTKQFTCRVCAAAVSLLLGRIGQWSGREIARSALSLERSAQAERDNESCFFVRAAGVHRFIRSYHVNNVKVCATNNVQREPNNSTIHTVSRLGGPVSFLSIGHVINYPPTGWSFISPPVPYLDDKENGHRCRPPRGKPAPLVTTPVTEIPYTSWIIYLAIPYNARIFAAVKSVAESVASVSNRNAGMRIALRVKVSCVVLYLFARSFLVIRSTFRVHKFYVNCLPTSFASVVGILYAEMIDETLTNEAKNKIRDVQASFAKRHRAIFDRESQNSLPFPRHEKTLQDSEKELSVEYSLQVICEKCIDTIGDRKLVQSFVPVSE</sequence>